<feature type="domain" description="DDE Tnp4" evidence="8">
    <location>
        <begin position="18"/>
        <end position="136"/>
    </location>
</feature>
<evidence type="ECO:0000256" key="3">
    <source>
        <dbReference type="ARBA" id="ARBA00006958"/>
    </source>
</evidence>
<evidence type="ECO:0000259" key="8">
    <source>
        <dbReference type="Pfam" id="PF13359"/>
    </source>
</evidence>
<evidence type="ECO:0000256" key="5">
    <source>
        <dbReference type="ARBA" id="ARBA00022723"/>
    </source>
</evidence>
<evidence type="ECO:0000256" key="1">
    <source>
        <dbReference type="ARBA" id="ARBA00001968"/>
    </source>
</evidence>
<dbReference type="InterPro" id="IPR045249">
    <property type="entry name" value="HARBI1-like"/>
</dbReference>
<proteinExistence type="inferred from homology"/>
<protein>
    <submittedName>
        <fullName evidence="9">Nuclease</fullName>
    </submittedName>
</protein>
<dbReference type="Pfam" id="PF13359">
    <property type="entry name" value="DDE_Tnp_4"/>
    <property type="match status" value="1"/>
</dbReference>
<keyword evidence="7" id="KW-0539">Nucleus</keyword>
<comment type="caution">
    <text evidence="9">The sequence shown here is derived from an EMBL/GenBank/DDBJ whole genome shotgun (WGS) entry which is preliminary data.</text>
</comment>
<keyword evidence="10" id="KW-1185">Reference proteome</keyword>
<dbReference type="GO" id="GO:0004518">
    <property type="term" value="F:nuclease activity"/>
    <property type="evidence" value="ECO:0007669"/>
    <property type="project" value="UniProtKB-KW"/>
</dbReference>
<dbReference type="GO" id="GO:0046872">
    <property type="term" value="F:metal ion binding"/>
    <property type="evidence" value="ECO:0007669"/>
    <property type="project" value="UniProtKB-KW"/>
</dbReference>
<dbReference type="InterPro" id="IPR027806">
    <property type="entry name" value="HARBI1_dom"/>
</dbReference>
<gene>
    <name evidence="9" type="ORF">KUF71_018409</name>
</gene>
<evidence type="ECO:0000313" key="9">
    <source>
        <dbReference type="EMBL" id="KAK3907773.1"/>
    </source>
</evidence>
<dbReference type="GO" id="GO:0016787">
    <property type="term" value="F:hydrolase activity"/>
    <property type="evidence" value="ECO:0007669"/>
    <property type="project" value="UniProtKB-KW"/>
</dbReference>
<evidence type="ECO:0000256" key="7">
    <source>
        <dbReference type="ARBA" id="ARBA00023242"/>
    </source>
</evidence>
<comment type="cofactor">
    <cofactor evidence="1">
        <name>a divalent metal cation</name>
        <dbReference type="ChEBI" id="CHEBI:60240"/>
    </cofactor>
</comment>
<evidence type="ECO:0000256" key="4">
    <source>
        <dbReference type="ARBA" id="ARBA00022722"/>
    </source>
</evidence>
<name>A0AAE1L5T4_9NEOP</name>
<keyword evidence="6" id="KW-0378">Hydrolase</keyword>
<keyword evidence="5" id="KW-0479">Metal-binding</keyword>
<dbReference type="Proteomes" id="UP001219518">
    <property type="component" value="Unassembled WGS sequence"/>
</dbReference>
<evidence type="ECO:0000256" key="6">
    <source>
        <dbReference type="ARBA" id="ARBA00022801"/>
    </source>
</evidence>
<dbReference type="GO" id="GO:0005634">
    <property type="term" value="C:nucleus"/>
    <property type="evidence" value="ECO:0007669"/>
    <property type="project" value="UniProtKB-SubCell"/>
</dbReference>
<dbReference type="PANTHER" id="PTHR22930:SF85">
    <property type="entry name" value="GH03217P-RELATED"/>
    <property type="match status" value="1"/>
</dbReference>
<evidence type="ECO:0000313" key="10">
    <source>
        <dbReference type="Proteomes" id="UP001219518"/>
    </source>
</evidence>
<dbReference type="PANTHER" id="PTHR22930">
    <property type="match status" value="1"/>
</dbReference>
<dbReference type="AlphaFoldDB" id="A0AAE1L5T4"/>
<sequence>MDCVELAPLSKESRRMWICDATLTIQNVCAAFPGSSNDFFVWNGTAAKDVVVQAYFEDRCDSGYFLAPWLHVPIPHAAPGSPEFDYTDLHCSACNCVERCIGVLKARWRCLCSERALTYRPTFAGKIINACCVLHNYCPHRGLPNPRPYLEPVLIEPPDFNDLPLGLHALAAAEQQYLINYAHSRKQVVFAELAKRAKLYGKLLRSVSCHRGILAEDKAYTRLATAIAKGLATALATD</sequence>
<accession>A0AAE1L5T4</accession>
<dbReference type="EMBL" id="JAHWGI010000019">
    <property type="protein sequence ID" value="KAK3907773.1"/>
    <property type="molecule type" value="Genomic_DNA"/>
</dbReference>
<reference evidence="9" key="1">
    <citation type="submission" date="2021-07" db="EMBL/GenBank/DDBJ databases">
        <authorList>
            <person name="Catto M.A."/>
            <person name="Jacobson A."/>
            <person name="Kennedy G."/>
            <person name="Labadie P."/>
            <person name="Hunt B.G."/>
            <person name="Srinivasan R."/>
        </authorList>
    </citation>
    <scope>NUCLEOTIDE SEQUENCE</scope>
    <source>
        <strain evidence="9">PL_HMW_Pooled</strain>
        <tissue evidence="9">Head</tissue>
    </source>
</reference>
<keyword evidence="4" id="KW-0540">Nuclease</keyword>
<comment type="similarity">
    <text evidence="3">Belongs to the HARBI1 family.</text>
</comment>
<evidence type="ECO:0000256" key="2">
    <source>
        <dbReference type="ARBA" id="ARBA00004123"/>
    </source>
</evidence>
<organism evidence="9 10">
    <name type="scientific">Frankliniella fusca</name>
    <dbReference type="NCBI Taxonomy" id="407009"/>
    <lineage>
        <taxon>Eukaryota</taxon>
        <taxon>Metazoa</taxon>
        <taxon>Ecdysozoa</taxon>
        <taxon>Arthropoda</taxon>
        <taxon>Hexapoda</taxon>
        <taxon>Insecta</taxon>
        <taxon>Pterygota</taxon>
        <taxon>Neoptera</taxon>
        <taxon>Paraneoptera</taxon>
        <taxon>Thysanoptera</taxon>
        <taxon>Terebrantia</taxon>
        <taxon>Thripoidea</taxon>
        <taxon>Thripidae</taxon>
        <taxon>Frankliniella</taxon>
    </lineage>
</organism>
<comment type="subcellular location">
    <subcellularLocation>
        <location evidence="2">Nucleus</location>
    </subcellularLocation>
</comment>
<reference evidence="9" key="2">
    <citation type="journal article" date="2023" name="BMC Genomics">
        <title>Pest status, molecular evolution, and epigenetic factors derived from the genome assembly of Frankliniella fusca, a thysanopteran phytovirus vector.</title>
        <authorList>
            <person name="Catto M.A."/>
            <person name="Labadie P.E."/>
            <person name="Jacobson A.L."/>
            <person name="Kennedy G.G."/>
            <person name="Srinivasan R."/>
            <person name="Hunt B.G."/>
        </authorList>
    </citation>
    <scope>NUCLEOTIDE SEQUENCE</scope>
    <source>
        <strain evidence="9">PL_HMW_Pooled</strain>
    </source>
</reference>